<keyword evidence="3" id="KW-1185">Reference proteome</keyword>
<proteinExistence type="predicted"/>
<feature type="region of interest" description="Disordered" evidence="1">
    <location>
        <begin position="1"/>
        <end position="28"/>
    </location>
</feature>
<evidence type="ECO:0000313" key="3">
    <source>
        <dbReference type="Proteomes" id="UP000184267"/>
    </source>
</evidence>
<accession>A0A1M2VA29</accession>
<reference evidence="2 3" key="1">
    <citation type="submission" date="2016-10" db="EMBL/GenBank/DDBJ databases">
        <title>Genome sequence of the basidiomycete white-rot fungus Trametes pubescens.</title>
        <authorList>
            <person name="Makela M.R."/>
            <person name="Granchi Z."/>
            <person name="Peng M."/>
            <person name="De Vries R.P."/>
            <person name="Grigoriev I."/>
            <person name="Riley R."/>
            <person name="Hilden K."/>
        </authorList>
    </citation>
    <scope>NUCLEOTIDE SEQUENCE [LARGE SCALE GENOMIC DNA]</scope>
    <source>
        <strain evidence="2 3">FBCC735</strain>
    </source>
</reference>
<protein>
    <submittedName>
        <fullName evidence="2">Uncharacterized protein</fullName>
    </submittedName>
</protein>
<name>A0A1M2VA29_TRAPU</name>
<dbReference type="EMBL" id="MNAD01001539">
    <property type="protein sequence ID" value="OJT04510.1"/>
    <property type="molecule type" value="Genomic_DNA"/>
</dbReference>
<sequence>MFRRKSTHVRKHSRQGKPSGSEYKWSLKGNKRPIPVMPDVKLVERVSARIPHTSAVSALNVRLLYIWQGAAMHEDSSKA</sequence>
<dbReference type="AlphaFoldDB" id="A0A1M2VA29"/>
<evidence type="ECO:0000256" key="1">
    <source>
        <dbReference type="SAM" id="MobiDB-lite"/>
    </source>
</evidence>
<organism evidence="2 3">
    <name type="scientific">Trametes pubescens</name>
    <name type="common">White-rot fungus</name>
    <dbReference type="NCBI Taxonomy" id="154538"/>
    <lineage>
        <taxon>Eukaryota</taxon>
        <taxon>Fungi</taxon>
        <taxon>Dikarya</taxon>
        <taxon>Basidiomycota</taxon>
        <taxon>Agaricomycotina</taxon>
        <taxon>Agaricomycetes</taxon>
        <taxon>Polyporales</taxon>
        <taxon>Polyporaceae</taxon>
        <taxon>Trametes</taxon>
    </lineage>
</organism>
<evidence type="ECO:0000313" key="2">
    <source>
        <dbReference type="EMBL" id="OJT04510.1"/>
    </source>
</evidence>
<dbReference type="Proteomes" id="UP000184267">
    <property type="component" value="Unassembled WGS sequence"/>
</dbReference>
<gene>
    <name evidence="2" type="ORF">TRAPUB_4780</name>
</gene>
<feature type="compositionally biased region" description="Basic residues" evidence="1">
    <location>
        <begin position="1"/>
        <end position="15"/>
    </location>
</feature>
<comment type="caution">
    <text evidence="2">The sequence shown here is derived from an EMBL/GenBank/DDBJ whole genome shotgun (WGS) entry which is preliminary data.</text>
</comment>